<accession>A0AA39MS66</accession>
<organism evidence="1 2">
    <name type="scientific">Armillaria borealis</name>
    <dbReference type="NCBI Taxonomy" id="47425"/>
    <lineage>
        <taxon>Eukaryota</taxon>
        <taxon>Fungi</taxon>
        <taxon>Dikarya</taxon>
        <taxon>Basidiomycota</taxon>
        <taxon>Agaricomycotina</taxon>
        <taxon>Agaricomycetes</taxon>
        <taxon>Agaricomycetidae</taxon>
        <taxon>Agaricales</taxon>
        <taxon>Marasmiineae</taxon>
        <taxon>Physalacriaceae</taxon>
        <taxon>Armillaria</taxon>
    </lineage>
</organism>
<evidence type="ECO:0000313" key="1">
    <source>
        <dbReference type="EMBL" id="KAK0445141.1"/>
    </source>
</evidence>
<sequence>MTSRFSKCVERRLHQTASLQALCAHQLGASASQYIIIAMSEILSSTRNENMHITSVIGKPPFVVMASYRVVAEAWQAMQKNTWLHHCVGQLNRMIKILQWEEGAAANRLSTHEPPTPTQCYAFLIMDLSGYSRLEARIFHDKGKKLHYRASRHYQYCSAIFGHPNYVGAGTSVLLQILCTSKQIVAASFPICSKCGHGSRKMGSRSYEADFTEACWRNKLAVLDGTSCWAQCIRWVIRGPTTRVKSRCALYTGTIVNYCYVKAVLTATSWRRSSQLGLIVILLRRIWEMAETQGSDHANTAQVGVRFSMKMDLKCRIFLRVAAAPLSTSAL</sequence>
<comment type="caution">
    <text evidence="1">The sequence shown here is derived from an EMBL/GenBank/DDBJ whole genome shotgun (WGS) entry which is preliminary data.</text>
</comment>
<gene>
    <name evidence="1" type="ORF">EV421DRAFT_1734841</name>
</gene>
<name>A0AA39MS66_9AGAR</name>
<keyword evidence="2" id="KW-1185">Reference proteome</keyword>
<reference evidence="1" key="1">
    <citation type="submission" date="2023-06" db="EMBL/GenBank/DDBJ databases">
        <authorList>
            <consortium name="Lawrence Berkeley National Laboratory"/>
            <person name="Ahrendt S."/>
            <person name="Sahu N."/>
            <person name="Indic B."/>
            <person name="Wong-Bajracharya J."/>
            <person name="Merenyi Z."/>
            <person name="Ke H.-M."/>
            <person name="Monk M."/>
            <person name="Kocsube S."/>
            <person name="Drula E."/>
            <person name="Lipzen A."/>
            <person name="Balint B."/>
            <person name="Henrissat B."/>
            <person name="Andreopoulos B."/>
            <person name="Martin F.M."/>
            <person name="Harder C.B."/>
            <person name="Rigling D."/>
            <person name="Ford K.L."/>
            <person name="Foster G.D."/>
            <person name="Pangilinan J."/>
            <person name="Papanicolaou A."/>
            <person name="Barry K."/>
            <person name="LaButti K."/>
            <person name="Viragh M."/>
            <person name="Koriabine M."/>
            <person name="Yan M."/>
            <person name="Riley R."/>
            <person name="Champramary S."/>
            <person name="Plett K.L."/>
            <person name="Tsai I.J."/>
            <person name="Slot J."/>
            <person name="Sipos G."/>
            <person name="Plett J."/>
            <person name="Nagy L.G."/>
            <person name="Grigoriev I.V."/>
        </authorList>
    </citation>
    <scope>NUCLEOTIDE SEQUENCE</scope>
    <source>
        <strain evidence="1">FPL87.14</strain>
    </source>
</reference>
<evidence type="ECO:0000313" key="2">
    <source>
        <dbReference type="Proteomes" id="UP001175226"/>
    </source>
</evidence>
<protein>
    <submittedName>
        <fullName evidence="1">Uncharacterized protein</fullName>
    </submittedName>
</protein>
<proteinExistence type="predicted"/>
<dbReference type="Proteomes" id="UP001175226">
    <property type="component" value="Unassembled WGS sequence"/>
</dbReference>
<dbReference type="EMBL" id="JAUEPT010000017">
    <property type="protein sequence ID" value="KAK0445141.1"/>
    <property type="molecule type" value="Genomic_DNA"/>
</dbReference>
<dbReference type="AlphaFoldDB" id="A0AA39MS66"/>